<dbReference type="EMBL" id="CP078145">
    <property type="protein sequence ID" value="QXN94061.1"/>
    <property type="molecule type" value="Genomic_DNA"/>
</dbReference>
<accession>A0ABX8RXQ2</accession>
<dbReference type="InterPro" id="IPR018713">
    <property type="entry name" value="MPAB/Lcp_cat_dom"/>
</dbReference>
<evidence type="ECO:0000259" key="2">
    <source>
        <dbReference type="Pfam" id="PF09995"/>
    </source>
</evidence>
<keyword evidence="4" id="KW-1185">Reference proteome</keyword>
<name>A0ABX8RXQ2_NOCIO</name>
<evidence type="ECO:0000256" key="1">
    <source>
        <dbReference type="SAM" id="MobiDB-lite"/>
    </source>
</evidence>
<dbReference type="Proteomes" id="UP000694257">
    <property type="component" value="Chromosome"/>
</dbReference>
<evidence type="ECO:0000313" key="3">
    <source>
        <dbReference type="EMBL" id="QXN94061.1"/>
    </source>
</evidence>
<feature type="region of interest" description="Disordered" evidence="1">
    <location>
        <begin position="319"/>
        <end position="340"/>
    </location>
</feature>
<dbReference type="PANTHER" id="PTHR36151">
    <property type="entry name" value="BLR2777 PROTEIN"/>
    <property type="match status" value="1"/>
</dbReference>
<feature type="domain" description="ER-bound oxygenase mpaB/mpaB'/Rubber oxygenase catalytic" evidence="2">
    <location>
        <begin position="36"/>
        <end position="268"/>
    </location>
</feature>
<evidence type="ECO:0000313" key="4">
    <source>
        <dbReference type="Proteomes" id="UP000694257"/>
    </source>
</evidence>
<gene>
    <name evidence="3" type="ORF">KV110_13945</name>
</gene>
<dbReference type="RefSeq" id="WP_218476485.1">
    <property type="nucleotide sequence ID" value="NZ_BAABJN010000018.1"/>
</dbReference>
<organism evidence="3 4">
    <name type="scientific">Nocardia iowensis</name>
    <dbReference type="NCBI Taxonomy" id="204891"/>
    <lineage>
        <taxon>Bacteria</taxon>
        <taxon>Bacillati</taxon>
        <taxon>Actinomycetota</taxon>
        <taxon>Actinomycetes</taxon>
        <taxon>Mycobacteriales</taxon>
        <taxon>Nocardiaceae</taxon>
        <taxon>Nocardia</taxon>
    </lineage>
</organism>
<sequence length="340" mass="36886">MDAIVRALGGKGVVALDLANAPRKDDGYFGPGSVSWRVYQNPMVIGLAGLLGSIIAMLDPIGAAGVAQNSSYMSDPLGRIRRSNAYFIAAVFGDTETAEKAGRDLFRRHSHVNGVVPSTGESYRANDIEALKYTYITGFPCLWDCYTAFSGDKPTNADERQFWDEHVVVGELLGIPRGVLPRTPELVAAWVRDAEENIMAYTEPAQELVDYFLHPPLTPAWPMAMVNPFLRAVTWVALSQMRPGAREVTGIPEMRVRTAAVTPFVRTAAALAGLPVIDDLVAIGGYEAWGMRHNAKRRHPGTGRIPYDRDLGLALQQGKGGTLTTAQPTVGEPGPQQVTR</sequence>
<protein>
    <submittedName>
        <fullName evidence="3">DUF2236 domain-containing protein</fullName>
    </submittedName>
</protein>
<proteinExistence type="predicted"/>
<dbReference type="Pfam" id="PF09995">
    <property type="entry name" value="MPAB_Lcp_cat"/>
    <property type="match status" value="1"/>
</dbReference>
<reference evidence="3 4" key="1">
    <citation type="submission" date="2021-07" db="EMBL/GenBank/DDBJ databases">
        <title>Whole Genome Sequence of Nocardia Iowensis.</title>
        <authorList>
            <person name="Lamm A."/>
            <person name="Collins-Fairclough A.M."/>
            <person name="Bunk B."/>
            <person name="Sproer C."/>
        </authorList>
    </citation>
    <scope>NUCLEOTIDE SEQUENCE [LARGE SCALE GENOMIC DNA]</scope>
    <source>
        <strain evidence="3 4">NRRL 5646</strain>
    </source>
</reference>
<dbReference type="PANTHER" id="PTHR36151:SF3">
    <property type="entry name" value="ER-BOUND OXYGENASE MPAB_MPAB'_RUBBER OXYGENASE CATALYTIC DOMAIN-CONTAINING PROTEIN"/>
    <property type="match status" value="1"/>
</dbReference>